<dbReference type="WBParaSite" id="Csp11.Scaffold630.g20643.t1">
    <property type="protein sequence ID" value="Csp11.Scaffold630.g20643.t1"/>
    <property type="gene ID" value="Csp11.Scaffold630.g20643"/>
</dbReference>
<feature type="transmembrane region" description="Helical" evidence="1">
    <location>
        <begin position="7"/>
        <end position="24"/>
    </location>
</feature>
<keyword evidence="1" id="KW-1133">Transmembrane helix</keyword>
<feature type="transmembrane region" description="Helical" evidence="1">
    <location>
        <begin position="160"/>
        <end position="189"/>
    </location>
</feature>
<evidence type="ECO:0000256" key="1">
    <source>
        <dbReference type="SAM" id="Phobius"/>
    </source>
</evidence>
<feature type="transmembrane region" description="Helical" evidence="1">
    <location>
        <begin position="36"/>
        <end position="53"/>
    </location>
</feature>
<dbReference type="Proteomes" id="UP000095282">
    <property type="component" value="Unplaced"/>
</dbReference>
<protein>
    <submittedName>
        <fullName evidence="3">Uncharacterized protein</fullName>
    </submittedName>
</protein>
<name>A0A1I7UYL4_9PELO</name>
<keyword evidence="2" id="KW-1185">Reference proteome</keyword>
<dbReference type="AlphaFoldDB" id="A0A1I7UYL4"/>
<keyword evidence="1" id="KW-0812">Transmembrane</keyword>
<evidence type="ECO:0000313" key="3">
    <source>
        <dbReference type="WBParaSite" id="Csp11.Scaffold630.g20643.t1"/>
    </source>
</evidence>
<accession>A0A1I7UYL4</accession>
<organism evidence="2 3">
    <name type="scientific">Caenorhabditis tropicalis</name>
    <dbReference type="NCBI Taxonomy" id="1561998"/>
    <lineage>
        <taxon>Eukaryota</taxon>
        <taxon>Metazoa</taxon>
        <taxon>Ecdysozoa</taxon>
        <taxon>Nematoda</taxon>
        <taxon>Chromadorea</taxon>
        <taxon>Rhabditida</taxon>
        <taxon>Rhabditina</taxon>
        <taxon>Rhabditomorpha</taxon>
        <taxon>Rhabditoidea</taxon>
        <taxon>Rhabditidae</taxon>
        <taxon>Peloderinae</taxon>
        <taxon>Caenorhabditis</taxon>
    </lineage>
</organism>
<feature type="transmembrane region" description="Helical" evidence="1">
    <location>
        <begin position="93"/>
        <end position="115"/>
    </location>
</feature>
<reference evidence="3" key="1">
    <citation type="submission" date="2016-11" db="UniProtKB">
        <authorList>
            <consortium name="WormBaseParasite"/>
        </authorList>
    </citation>
    <scope>IDENTIFICATION</scope>
</reference>
<sequence>MGEKPILVLIGYTMIVIAFFMMPIQYALCYFQYSDNYYNFSIFLFFPIIALYFKHIQLIAEDDYSSFSNLKWLNTMILNEINPELNEIQKYRILVILNRSCILVHIFLGALLYYYSLPEEFPLPCAFYWFLFEPVFIELVISIESLPVEEIKHCLLIDNFFLVTLTTVLALGNCNFTCLIICGSIVILYEAMCIEHIWNAEIVMKNEKSGQVIEEKDFKSEWEVCVLEVSE</sequence>
<proteinExistence type="predicted"/>
<evidence type="ECO:0000313" key="2">
    <source>
        <dbReference type="Proteomes" id="UP000095282"/>
    </source>
</evidence>
<keyword evidence="1" id="KW-0472">Membrane</keyword>